<name>G7YT78_CLOSI</name>
<dbReference type="EMBL" id="DF144173">
    <property type="protein sequence ID" value="GAA56158.1"/>
    <property type="molecule type" value="Genomic_DNA"/>
</dbReference>
<reference key="2">
    <citation type="submission" date="2011-10" db="EMBL/GenBank/DDBJ databases">
        <title>The genome and transcriptome sequence of Clonorchis sinensis provide insights into the carcinogenic liver fluke.</title>
        <authorList>
            <person name="Wang X."/>
            <person name="Huang Y."/>
            <person name="Chen W."/>
            <person name="Liu H."/>
            <person name="Guo L."/>
            <person name="Chen Y."/>
            <person name="Luo F."/>
            <person name="Zhou W."/>
            <person name="Sun J."/>
            <person name="Mao Q."/>
            <person name="Liang P."/>
            <person name="Zhou C."/>
            <person name="Tian Y."/>
            <person name="Men J."/>
            <person name="Lv X."/>
            <person name="Huang L."/>
            <person name="Zhou J."/>
            <person name="Hu Y."/>
            <person name="Li R."/>
            <person name="Zhang F."/>
            <person name="Lei H."/>
            <person name="Li X."/>
            <person name="Hu X."/>
            <person name="Liang C."/>
            <person name="Xu J."/>
            <person name="Wu Z."/>
            <person name="Yu X."/>
        </authorList>
    </citation>
    <scope>NUCLEOTIDE SEQUENCE</scope>
    <source>
        <strain>Henan</strain>
    </source>
</reference>
<keyword evidence="2" id="KW-1185">Reference proteome</keyword>
<gene>
    <name evidence="1" type="ORF">CLF_110168</name>
</gene>
<evidence type="ECO:0000313" key="2">
    <source>
        <dbReference type="Proteomes" id="UP000008909"/>
    </source>
</evidence>
<dbReference type="Proteomes" id="UP000008909">
    <property type="component" value="Unassembled WGS sequence"/>
</dbReference>
<sequence>MRLGVVVTNVNRIGYYQGDDDRTDNAQSKCSASQPCTKPDSMGQRWLKSCTFTADFVHDASTGFNTTWLDCDECVTSTAAERCYRGTDYGDSPPQKVVQLYRMKPAVIGISATKTTMETHLIKSVDSRMFRRETTLSAKRVPLMLVSVSGNKFLEILTRSGCTIGNRQSANTGCWVQIFDQSDLGLMPDRQASRIPGQSCVGVSGNKFLEILTRSGCTIGNRQSANTGCWVQIFDQSDLGLMPDRQSSRIPGQSCVGFSMNYFTFTSTNIVTDRLTKHIILDEAMVWFCTLGGGFSSLGDNCTGAAEVAGKISLMQMRLALEIGSPVIQAKAKLWFAQSLLQRGLLRASARLLRRSVVQIPSLCRNKSSTLSKPYQCILKTNGRCVIICESMKHKMTREETHVLHVIVLLEFPDYALASLVDTGQPVIDFKSGPAECQTDRSQIRDLRFYSWHSSLVQESNQKPWIETGRVHHTARCTKQYINGQQDWKKMAFTDAKNFHPNNPDRTMCSLFGTAQPQ</sequence>
<dbReference type="InterPro" id="IPR032072">
    <property type="entry name" value="DUF4807"/>
</dbReference>
<dbReference type="PANTHER" id="PTHR36693">
    <property type="entry name" value="GH02722P"/>
    <property type="match status" value="1"/>
</dbReference>
<dbReference type="AlphaFoldDB" id="G7YT78"/>
<dbReference type="Pfam" id="PF16065">
    <property type="entry name" value="DUF4807"/>
    <property type="match status" value="1"/>
</dbReference>
<proteinExistence type="predicted"/>
<accession>G7YT78</accession>
<dbReference type="PANTHER" id="PTHR36693:SF1">
    <property type="entry name" value="GH02722P"/>
    <property type="match status" value="1"/>
</dbReference>
<evidence type="ECO:0000313" key="1">
    <source>
        <dbReference type="EMBL" id="GAA56158.1"/>
    </source>
</evidence>
<protein>
    <submittedName>
        <fullName evidence="1">Uncharacterized protein</fullName>
    </submittedName>
</protein>
<organism evidence="1 2">
    <name type="scientific">Clonorchis sinensis</name>
    <name type="common">Chinese liver fluke</name>
    <dbReference type="NCBI Taxonomy" id="79923"/>
    <lineage>
        <taxon>Eukaryota</taxon>
        <taxon>Metazoa</taxon>
        <taxon>Spiralia</taxon>
        <taxon>Lophotrochozoa</taxon>
        <taxon>Platyhelminthes</taxon>
        <taxon>Trematoda</taxon>
        <taxon>Digenea</taxon>
        <taxon>Opisthorchiida</taxon>
        <taxon>Opisthorchiata</taxon>
        <taxon>Opisthorchiidae</taxon>
        <taxon>Clonorchis</taxon>
    </lineage>
</organism>
<reference evidence="1" key="1">
    <citation type="journal article" date="2011" name="Genome Biol.">
        <title>The draft genome of the carcinogenic human liver fluke Clonorchis sinensis.</title>
        <authorList>
            <person name="Wang X."/>
            <person name="Chen W."/>
            <person name="Huang Y."/>
            <person name="Sun J."/>
            <person name="Men J."/>
            <person name="Liu H."/>
            <person name="Luo F."/>
            <person name="Guo L."/>
            <person name="Lv X."/>
            <person name="Deng C."/>
            <person name="Zhou C."/>
            <person name="Fan Y."/>
            <person name="Li X."/>
            <person name="Huang L."/>
            <person name="Hu Y."/>
            <person name="Liang C."/>
            <person name="Hu X."/>
            <person name="Xu J."/>
            <person name="Yu X."/>
        </authorList>
    </citation>
    <scope>NUCLEOTIDE SEQUENCE [LARGE SCALE GENOMIC DNA]</scope>
    <source>
        <strain evidence="1">Henan</strain>
    </source>
</reference>